<dbReference type="Pfam" id="PF06966">
    <property type="entry name" value="DUF1295"/>
    <property type="match status" value="1"/>
</dbReference>
<comment type="caution">
    <text evidence="1">The sequence shown here is derived from an EMBL/GenBank/DDBJ whole genome shotgun (WGS) entry which is preliminary data.</text>
</comment>
<name>A0A9W9LZV4_9EURO</name>
<dbReference type="AlphaFoldDB" id="A0A9W9LZV4"/>
<keyword evidence="2" id="KW-1185">Reference proteome</keyword>
<dbReference type="PANTHER" id="PTHR32251:SF15">
    <property type="entry name" value="3-OXO-5-ALPHA-STEROID 4-DEHYDROGENASE (DUF1295)"/>
    <property type="match status" value="1"/>
</dbReference>
<accession>A0A9W9LZV4</accession>
<evidence type="ECO:0008006" key="3">
    <source>
        <dbReference type="Google" id="ProtNLM"/>
    </source>
</evidence>
<dbReference type="GO" id="GO:0016020">
    <property type="term" value="C:membrane"/>
    <property type="evidence" value="ECO:0007669"/>
    <property type="project" value="TreeGrafter"/>
</dbReference>
<sequence>MAGLPSHTMMDFGPHHLHHPRHLSFQHPHPDIQLSPWDIGILKSTLLPSFTLYSGLSVATFTAAQATDRVELKDWLWPSGQVLNAWWSAIGRPMYENGSSLQTAWSRLSWTEKLLLGGVTLWGVRLFARIASRSLGRGQDDPRYAGLKKEPGFWRKAFMKMFIPEAAVLSFISLPFTVPFGMAASTVSLDACTAKCIRAFGVGLFSAGFGLEAIADYQLEVHRREREDLCRHGVWSLVRHPNYLGDTLVHVSFAVLNMADRFSPVVLLGPLANYLFLRYVGGDKQTEDSQEERYKVEDAQKYKQLQDSRQQQNSFWPSTQVLCQPWALVVAGCGLFGIVAEEILRKACDMH</sequence>
<reference evidence="1" key="2">
    <citation type="journal article" date="2023" name="IMA Fungus">
        <title>Comparative genomic study of the Penicillium genus elucidates a diverse pangenome and 15 lateral gene transfer events.</title>
        <authorList>
            <person name="Petersen C."/>
            <person name="Sorensen T."/>
            <person name="Nielsen M.R."/>
            <person name="Sondergaard T.E."/>
            <person name="Sorensen J.L."/>
            <person name="Fitzpatrick D.A."/>
            <person name="Frisvad J.C."/>
            <person name="Nielsen K.L."/>
        </authorList>
    </citation>
    <scope>NUCLEOTIDE SEQUENCE</scope>
    <source>
        <strain evidence="1">IBT 21917</strain>
    </source>
</reference>
<reference evidence="1" key="1">
    <citation type="submission" date="2022-11" db="EMBL/GenBank/DDBJ databases">
        <authorList>
            <person name="Petersen C."/>
        </authorList>
    </citation>
    <scope>NUCLEOTIDE SEQUENCE</scope>
    <source>
        <strain evidence="1">IBT 21917</strain>
    </source>
</reference>
<dbReference type="PANTHER" id="PTHR32251">
    <property type="entry name" value="3-OXO-5-ALPHA-STEROID 4-DEHYDROGENASE"/>
    <property type="match status" value="1"/>
</dbReference>
<dbReference type="Gene3D" id="1.20.120.1630">
    <property type="match status" value="1"/>
</dbReference>
<evidence type="ECO:0000313" key="2">
    <source>
        <dbReference type="Proteomes" id="UP001146351"/>
    </source>
</evidence>
<dbReference type="InterPro" id="IPR010721">
    <property type="entry name" value="UstE-like"/>
</dbReference>
<organism evidence="1 2">
    <name type="scientific">Penicillium capsulatum</name>
    <dbReference type="NCBI Taxonomy" id="69766"/>
    <lineage>
        <taxon>Eukaryota</taxon>
        <taxon>Fungi</taxon>
        <taxon>Dikarya</taxon>
        <taxon>Ascomycota</taxon>
        <taxon>Pezizomycotina</taxon>
        <taxon>Eurotiomycetes</taxon>
        <taxon>Eurotiomycetidae</taxon>
        <taxon>Eurotiales</taxon>
        <taxon>Aspergillaceae</taxon>
        <taxon>Penicillium</taxon>
    </lineage>
</organism>
<proteinExistence type="predicted"/>
<gene>
    <name evidence="1" type="ORF">N7492_001421</name>
</gene>
<dbReference type="Proteomes" id="UP001146351">
    <property type="component" value="Unassembled WGS sequence"/>
</dbReference>
<dbReference type="OrthoDB" id="67965at2759"/>
<evidence type="ECO:0000313" key="1">
    <source>
        <dbReference type="EMBL" id="KAJ5183805.1"/>
    </source>
</evidence>
<protein>
    <recommendedName>
        <fullName evidence="3">Steroid 5-alpha reductase C-terminal domain-containing protein</fullName>
    </recommendedName>
</protein>
<dbReference type="EMBL" id="JAPQKO010000001">
    <property type="protein sequence ID" value="KAJ5183805.1"/>
    <property type="molecule type" value="Genomic_DNA"/>
</dbReference>